<keyword evidence="3" id="KW-0813">Transport</keyword>
<keyword evidence="6 8" id="KW-1133">Transmembrane helix</keyword>
<dbReference type="EMBL" id="JBEDNQ010000009">
    <property type="protein sequence ID" value="MEQ3552973.1"/>
    <property type="molecule type" value="Genomic_DNA"/>
</dbReference>
<evidence type="ECO:0000256" key="2">
    <source>
        <dbReference type="ARBA" id="ARBA00007935"/>
    </source>
</evidence>
<keyword evidence="10" id="KW-1185">Reference proteome</keyword>
<evidence type="ECO:0000256" key="1">
    <source>
        <dbReference type="ARBA" id="ARBA00004651"/>
    </source>
</evidence>
<gene>
    <name evidence="9" type="ORF">WIS52_21110</name>
</gene>
<accession>A0ABV1KGF8</accession>
<sequence length="359" mass="37061">MTTTRPRVDFGYAVRTVRSPLFSGRVGVRLAVVSAALLLAALVVSVLALGLGDFRLGALEVTRALLGGGESFHRIIVTEWRLPVALAAIVFGALLGIGGAIFQSLTRNPLGSPDVIGFDAGSYTGVAVTLLVLGAGSYWNIAVAALTGGLLTAFVVYALAYRRGITGFRLIIVGIGIAAMLNSANAYLITRADIDDAMTVGLWHAGSIANVTWTPMLPSLGFAAVIVVAAVLLSPALRRLELGDDAAVTQGTRVGAARLALLVVGVATTALVTAAAGPITFVALAAPQLARRLTRSPGISVLSSAAMGAMLLASAHLLTLAIAEVYRVIPVGLITVCLGGLYLIWLLVREARRQYGTPA</sequence>
<evidence type="ECO:0000256" key="7">
    <source>
        <dbReference type="ARBA" id="ARBA00023136"/>
    </source>
</evidence>
<comment type="subcellular location">
    <subcellularLocation>
        <location evidence="1">Cell membrane</location>
        <topology evidence="1">Multi-pass membrane protein</topology>
    </subcellularLocation>
</comment>
<feature type="transmembrane region" description="Helical" evidence="8">
    <location>
        <begin position="141"/>
        <end position="161"/>
    </location>
</feature>
<dbReference type="InterPro" id="IPR037294">
    <property type="entry name" value="ABC_BtuC-like"/>
</dbReference>
<feature type="transmembrane region" description="Helical" evidence="8">
    <location>
        <begin position="28"/>
        <end position="51"/>
    </location>
</feature>
<feature type="transmembrane region" description="Helical" evidence="8">
    <location>
        <begin position="168"/>
        <end position="190"/>
    </location>
</feature>
<protein>
    <submittedName>
        <fullName evidence="9">Iron chelate uptake ABC transporter family permease subunit</fullName>
    </submittedName>
</protein>
<dbReference type="InterPro" id="IPR000522">
    <property type="entry name" value="ABC_transptr_permease_BtuC"/>
</dbReference>
<comment type="caution">
    <text evidence="9">The sequence shown here is derived from an EMBL/GenBank/DDBJ whole genome shotgun (WGS) entry which is preliminary data.</text>
</comment>
<dbReference type="PANTHER" id="PTHR30472:SF24">
    <property type="entry name" value="FERRIC ENTEROBACTIN TRANSPORT SYSTEM PERMEASE PROTEIN FEPG"/>
    <property type="match status" value="1"/>
</dbReference>
<reference evidence="9 10" key="1">
    <citation type="submission" date="2024-03" db="EMBL/GenBank/DDBJ databases">
        <title>Draft genome sequence of Pseudonocardia nematodicida JCM 31783.</title>
        <authorList>
            <person name="Butdee W."/>
            <person name="Duangmal K."/>
        </authorList>
    </citation>
    <scope>NUCLEOTIDE SEQUENCE [LARGE SCALE GENOMIC DNA]</scope>
    <source>
        <strain evidence="9 10">JCM 31783</strain>
    </source>
</reference>
<evidence type="ECO:0000256" key="4">
    <source>
        <dbReference type="ARBA" id="ARBA00022475"/>
    </source>
</evidence>
<evidence type="ECO:0000256" key="6">
    <source>
        <dbReference type="ARBA" id="ARBA00022989"/>
    </source>
</evidence>
<feature type="transmembrane region" description="Helical" evidence="8">
    <location>
        <begin position="220"/>
        <end position="237"/>
    </location>
</feature>
<evidence type="ECO:0000313" key="9">
    <source>
        <dbReference type="EMBL" id="MEQ3552973.1"/>
    </source>
</evidence>
<feature type="transmembrane region" description="Helical" evidence="8">
    <location>
        <begin position="328"/>
        <end position="348"/>
    </location>
</feature>
<evidence type="ECO:0000256" key="8">
    <source>
        <dbReference type="SAM" id="Phobius"/>
    </source>
</evidence>
<evidence type="ECO:0000313" key="10">
    <source>
        <dbReference type="Proteomes" id="UP001494902"/>
    </source>
</evidence>
<keyword evidence="5 8" id="KW-0812">Transmembrane</keyword>
<dbReference type="CDD" id="cd06550">
    <property type="entry name" value="TM_ABC_iron-siderophores_like"/>
    <property type="match status" value="1"/>
</dbReference>
<dbReference type="Gene3D" id="1.10.3470.10">
    <property type="entry name" value="ABC transporter involved in vitamin B12 uptake, BtuC"/>
    <property type="match status" value="1"/>
</dbReference>
<dbReference type="SUPFAM" id="SSF81345">
    <property type="entry name" value="ABC transporter involved in vitamin B12 uptake, BtuC"/>
    <property type="match status" value="1"/>
</dbReference>
<dbReference type="RefSeq" id="WP_349300043.1">
    <property type="nucleotide sequence ID" value="NZ_JBEDNQ010000009.1"/>
</dbReference>
<feature type="transmembrane region" description="Helical" evidence="8">
    <location>
        <begin position="82"/>
        <end position="103"/>
    </location>
</feature>
<keyword evidence="7 8" id="KW-0472">Membrane</keyword>
<evidence type="ECO:0000256" key="3">
    <source>
        <dbReference type="ARBA" id="ARBA00022448"/>
    </source>
</evidence>
<feature type="transmembrane region" description="Helical" evidence="8">
    <location>
        <begin position="115"/>
        <end position="135"/>
    </location>
</feature>
<dbReference type="Pfam" id="PF01032">
    <property type="entry name" value="FecCD"/>
    <property type="match status" value="1"/>
</dbReference>
<name>A0ABV1KGF8_9PSEU</name>
<feature type="transmembrane region" description="Helical" evidence="8">
    <location>
        <begin position="257"/>
        <end position="286"/>
    </location>
</feature>
<evidence type="ECO:0000256" key="5">
    <source>
        <dbReference type="ARBA" id="ARBA00022692"/>
    </source>
</evidence>
<keyword evidence="4" id="KW-1003">Cell membrane</keyword>
<comment type="similarity">
    <text evidence="2">Belongs to the binding-protein-dependent transport system permease family. FecCD subfamily.</text>
</comment>
<dbReference type="PANTHER" id="PTHR30472">
    <property type="entry name" value="FERRIC ENTEROBACTIN TRANSPORT SYSTEM PERMEASE PROTEIN"/>
    <property type="match status" value="1"/>
</dbReference>
<dbReference type="Proteomes" id="UP001494902">
    <property type="component" value="Unassembled WGS sequence"/>
</dbReference>
<proteinExistence type="inferred from homology"/>
<organism evidence="9 10">
    <name type="scientific">Pseudonocardia nematodicida</name>
    <dbReference type="NCBI Taxonomy" id="1206997"/>
    <lineage>
        <taxon>Bacteria</taxon>
        <taxon>Bacillati</taxon>
        <taxon>Actinomycetota</taxon>
        <taxon>Actinomycetes</taxon>
        <taxon>Pseudonocardiales</taxon>
        <taxon>Pseudonocardiaceae</taxon>
        <taxon>Pseudonocardia</taxon>
    </lineage>
</organism>
<feature type="transmembrane region" description="Helical" evidence="8">
    <location>
        <begin position="298"/>
        <end position="322"/>
    </location>
</feature>